<comment type="caution">
    <text evidence="1">The sequence shown here is derived from an EMBL/GenBank/DDBJ whole genome shotgun (WGS) entry which is preliminary data.</text>
</comment>
<dbReference type="AlphaFoldDB" id="A0A829LZV3"/>
<sequence>MNRKTFFKKTVEQMQQIYDDKWDEGVDLKVQYGTKGLPKNHKNYKALTLDSEVMMGEGGKKIFKHDDPKAEASALKKLTLI</sequence>
<protein>
    <submittedName>
        <fullName evidence="1">Uncharacterized protein</fullName>
    </submittedName>
</protein>
<gene>
    <name evidence="1" type="ORF">NB22_01365</name>
</gene>
<evidence type="ECO:0000313" key="2">
    <source>
        <dbReference type="Proteomes" id="UP000018412"/>
    </source>
</evidence>
<organism evidence="1 2">
    <name type="scientific">Limosilactobacillus fermentum NB-22</name>
    <dbReference type="NCBI Taxonomy" id="1408443"/>
    <lineage>
        <taxon>Bacteria</taxon>
        <taxon>Bacillati</taxon>
        <taxon>Bacillota</taxon>
        <taxon>Bacilli</taxon>
        <taxon>Lactobacillales</taxon>
        <taxon>Lactobacillaceae</taxon>
        <taxon>Limosilactobacillus</taxon>
    </lineage>
</organism>
<reference evidence="1 2" key="2">
    <citation type="journal article" date="2015" name="Genome Announc.">
        <title>Draft Genome Sequence of Lactobacillus fermentum NB-22.</title>
        <authorList>
            <person name="Chaplin A.V."/>
            <person name="Shkoporov A.N."/>
            <person name="Efimov B.A."/>
            <person name="Pikina A.P."/>
            <person name="Borisova O.Y."/>
            <person name="Gladko I.A."/>
            <person name="Postnikova E.A."/>
            <person name="Lordkipanidze A.E."/>
            <person name="Kafarskaia L.I."/>
        </authorList>
    </citation>
    <scope>NUCLEOTIDE SEQUENCE [LARGE SCALE GENOMIC DNA]</scope>
    <source>
        <strain evidence="1 2">NB-22</strain>
    </source>
</reference>
<dbReference type="EMBL" id="AYHA01000049">
    <property type="protein sequence ID" value="ESS02067.1"/>
    <property type="molecule type" value="Genomic_DNA"/>
</dbReference>
<dbReference type="Proteomes" id="UP000018412">
    <property type="component" value="Unassembled WGS sequence"/>
</dbReference>
<evidence type="ECO:0000313" key="1">
    <source>
        <dbReference type="EMBL" id="ESS02067.1"/>
    </source>
</evidence>
<reference evidence="2" key="1">
    <citation type="submission" date="2013-10" db="EMBL/GenBank/DDBJ databases">
        <title>Draft genome sequence of Lactobacillus fermentum NB-22.</title>
        <authorList>
            <person name="Chaplin A.V."/>
            <person name="Shkoporov A.N."/>
            <person name="Khokhlova E.V."/>
            <person name="Efimov B.A."/>
            <person name="Kafarskaia L.I."/>
        </authorList>
    </citation>
    <scope>NUCLEOTIDE SEQUENCE [LARGE SCALE GENOMIC DNA]</scope>
    <source>
        <strain evidence="2">NB-22</strain>
    </source>
</reference>
<accession>A0A829LZV3</accession>
<name>A0A829LZV3_LIMFE</name>
<proteinExistence type="predicted"/>